<reference evidence="1 2" key="1">
    <citation type="submission" date="2019-03" db="EMBL/GenBank/DDBJ databases">
        <authorList>
            <person name="Kim S.G."/>
            <person name="Park S.C."/>
        </authorList>
    </citation>
    <scope>NUCLEOTIDE SEQUENCE [LARGE SCALE GENOMIC DNA]</scope>
</reference>
<sequence length="88" mass="9232">MQQQITCLVDGNFVLSPAAGVINAPNAVIALVTKSTGPDGSITGILSWAGAVRAFLTYDMTGNRILSYTMADGTQQANQSVENILRAM</sequence>
<name>A0A4D6DWD4_9CAUD</name>
<proteinExistence type="predicted"/>
<evidence type="ECO:0000313" key="1">
    <source>
        <dbReference type="EMBL" id="QBZ70671.1"/>
    </source>
</evidence>
<dbReference type="Proteomes" id="UP000297195">
    <property type="component" value="Segment"/>
</dbReference>
<protein>
    <submittedName>
        <fullName evidence="1">Uncharacterized protein</fullName>
    </submittedName>
</protein>
<accession>A0A4D6DWD4</accession>
<dbReference type="EMBL" id="MK689364">
    <property type="protein sequence ID" value="QBZ70671.1"/>
    <property type="molecule type" value="Genomic_DNA"/>
</dbReference>
<organism evidence="1 2">
    <name type="scientific">Edwardsiella phage pEt-SU</name>
    <dbReference type="NCBI Taxonomy" id="2562142"/>
    <lineage>
        <taxon>Viruses</taxon>
        <taxon>Duplodnaviria</taxon>
        <taxon>Heunggongvirae</taxon>
        <taxon>Uroviricota</taxon>
        <taxon>Caudoviricetes</taxon>
        <taxon>Chimalliviridae</taxon>
        <taxon>Petsuvirus</taxon>
        <taxon>Petsuvirus pEtSU</taxon>
    </lineage>
</organism>
<evidence type="ECO:0000313" key="2">
    <source>
        <dbReference type="Proteomes" id="UP000297195"/>
    </source>
</evidence>
<gene>
    <name evidence="1" type="ORF">pETSU_090</name>
</gene>
<keyword evidence="2" id="KW-1185">Reference proteome</keyword>